<dbReference type="Proteomes" id="UP000184267">
    <property type="component" value="Unassembled WGS sequence"/>
</dbReference>
<dbReference type="OrthoDB" id="5429442at2759"/>
<dbReference type="OMA" id="HDARWES"/>
<comment type="caution">
    <text evidence="2">The sequence shown here is derived from an EMBL/GenBank/DDBJ whole genome shotgun (WGS) entry which is preliminary data.</text>
</comment>
<accession>A0A1M2W1F0</accession>
<protein>
    <submittedName>
        <fullName evidence="2">Uncharacterized protein</fullName>
    </submittedName>
</protein>
<dbReference type="EMBL" id="MNAD01000375">
    <property type="protein sequence ID" value="OJT13623.1"/>
    <property type="molecule type" value="Genomic_DNA"/>
</dbReference>
<feature type="region of interest" description="Disordered" evidence="1">
    <location>
        <begin position="966"/>
        <end position="1003"/>
    </location>
</feature>
<keyword evidence="3" id="KW-1185">Reference proteome</keyword>
<dbReference type="AlphaFoldDB" id="A0A1M2W1F0"/>
<feature type="compositionally biased region" description="Polar residues" evidence="1">
    <location>
        <begin position="994"/>
        <end position="1003"/>
    </location>
</feature>
<sequence>MCSDENGAPHAARYLNAQLAVLHENARKCLETHPQARGEDSRQYNALAEFTAQRPGAASYMPSEIDSLFHASFKAPELHFVCDHDVLLHLTVEKGHVVLDSFKAGERQVVQFEAGLRVTYRVGFETRRIVGNDTKIGDSGSVIELVILDLKNANVSSIEPEQNNGRDSILRYLSQYLDLLHSAGNHVLFSLPQFGQNVSPMDVSFSLMTTSAQYEWLAAIYGVTVEHINAHMSSLWLKSAMLAFGGVASSNTDWRPRCLAEFSRKEGGDFFRIKFGAPHVNILCAREVVIKFDIDELEFFDDDDFTLAPVRTFTKWKVAMVVNVLQGTGIYDNVVRIMFDLTNGRYHHTLSAYPGFNENDEEALEYRELIIAFFTEEYLEILHGAGYHVLYEHDARWESIKKHSFESSDDTEGSWWSLELGDPSGVTSRETIQRAKMYGFDQVVAISQGSINAQFSALWASASAVLFHTWAYEQFFSCTFKAFSLTLLSNNRAIVWVHLMNGNLKALRDWAPCVEGAAYEFRDWRIAFEVELKMCVHEQLEGASSASLMKTMAYERHGNRPDRDLNHIYLDLRHAEYVHEYSTYGDLRTDVGDSRGAILKLQAVVWYLTQHYFPALCKEGMNILSSIPIWKTAGLSLPSYALTSVAFHVYSRVEVVRHNWAHVTPGQEPIVVVLGTTGYRALPAARLEWSTGWVVHANRGFSHGTLSIARRVFLEERLLALLSGVNANTTLIPLMLDPLRGFYGVSLQTWASHEQRKDRPSKWELQPAGGDGCLRYMWEHCEEWRYKMAGSGDMMNATQGMSCITRNYVELPTAVKQGALHIKVSGKVELSLALQTMNAKSYTATSSVSWSTNVTVQTTGTGIKVTTLGSHDPVFAKAEFTDGSAAKFRNPMDMLREAFPEKVALDELVQEIRAFEGAWEYCCPPAAPYSLASPVFNDDGDLLFELRRHGGGAGRAAAMSPASRIGRSASPAFNGRRAVSRTRTGGRSPVPHSPTRSPTVAQTGATTAHGEFVNKANGKANPHGPPITVITNMGLA</sequence>
<dbReference type="STRING" id="154538.A0A1M2W1F0"/>
<name>A0A1M2W1F0_TRAPU</name>
<reference evidence="2 3" key="1">
    <citation type="submission" date="2016-10" db="EMBL/GenBank/DDBJ databases">
        <title>Genome sequence of the basidiomycete white-rot fungus Trametes pubescens.</title>
        <authorList>
            <person name="Makela M.R."/>
            <person name="Granchi Z."/>
            <person name="Peng M."/>
            <person name="De Vries R.P."/>
            <person name="Grigoriev I."/>
            <person name="Riley R."/>
            <person name="Hilden K."/>
        </authorList>
    </citation>
    <scope>NUCLEOTIDE SEQUENCE [LARGE SCALE GENOMIC DNA]</scope>
    <source>
        <strain evidence="2 3">FBCC735</strain>
    </source>
</reference>
<gene>
    <name evidence="2" type="ORF">TRAPUB_9812</name>
</gene>
<evidence type="ECO:0000256" key="1">
    <source>
        <dbReference type="SAM" id="MobiDB-lite"/>
    </source>
</evidence>
<proteinExistence type="predicted"/>
<organism evidence="2 3">
    <name type="scientific">Trametes pubescens</name>
    <name type="common">White-rot fungus</name>
    <dbReference type="NCBI Taxonomy" id="154538"/>
    <lineage>
        <taxon>Eukaryota</taxon>
        <taxon>Fungi</taxon>
        <taxon>Dikarya</taxon>
        <taxon>Basidiomycota</taxon>
        <taxon>Agaricomycotina</taxon>
        <taxon>Agaricomycetes</taxon>
        <taxon>Polyporales</taxon>
        <taxon>Polyporaceae</taxon>
        <taxon>Trametes</taxon>
    </lineage>
</organism>
<evidence type="ECO:0000313" key="3">
    <source>
        <dbReference type="Proteomes" id="UP000184267"/>
    </source>
</evidence>
<evidence type="ECO:0000313" key="2">
    <source>
        <dbReference type="EMBL" id="OJT13623.1"/>
    </source>
</evidence>